<evidence type="ECO:0008006" key="13">
    <source>
        <dbReference type="Google" id="ProtNLM"/>
    </source>
</evidence>
<feature type="domain" description="Disease resistance protein winged helix" evidence="9">
    <location>
        <begin position="438"/>
        <end position="508"/>
    </location>
</feature>
<dbReference type="Pfam" id="PF18052">
    <property type="entry name" value="Rx_N"/>
    <property type="match status" value="1"/>
</dbReference>
<dbReference type="InterPro" id="IPR002182">
    <property type="entry name" value="NB-ARC"/>
</dbReference>
<keyword evidence="12" id="KW-1185">Reference proteome</keyword>
<feature type="domain" description="NB-ARC" evidence="7">
    <location>
        <begin position="176"/>
        <end position="344"/>
    </location>
</feature>
<dbReference type="SUPFAM" id="SSF52058">
    <property type="entry name" value="L domain-like"/>
    <property type="match status" value="1"/>
</dbReference>
<evidence type="ECO:0000259" key="8">
    <source>
        <dbReference type="Pfam" id="PF18052"/>
    </source>
</evidence>
<keyword evidence="4" id="KW-0547">Nucleotide-binding</keyword>
<dbReference type="PRINTS" id="PR00364">
    <property type="entry name" value="DISEASERSIST"/>
</dbReference>
<dbReference type="GO" id="GO:0043531">
    <property type="term" value="F:ADP binding"/>
    <property type="evidence" value="ECO:0007669"/>
    <property type="project" value="InterPro"/>
</dbReference>
<evidence type="ECO:0000256" key="1">
    <source>
        <dbReference type="ARBA" id="ARBA00008894"/>
    </source>
</evidence>
<protein>
    <recommendedName>
        <fullName evidence="13">NB-ARC domain-containing protein</fullName>
    </recommendedName>
</protein>
<evidence type="ECO:0000256" key="4">
    <source>
        <dbReference type="ARBA" id="ARBA00022741"/>
    </source>
</evidence>
<feature type="domain" description="Disease resistance N-terminal" evidence="8">
    <location>
        <begin position="9"/>
        <end position="97"/>
    </location>
</feature>
<dbReference type="Pfam" id="PF23598">
    <property type="entry name" value="LRR_14"/>
    <property type="match status" value="1"/>
</dbReference>
<dbReference type="InterPro" id="IPR036388">
    <property type="entry name" value="WH-like_DNA-bd_sf"/>
</dbReference>
<dbReference type="InterPro" id="IPR044974">
    <property type="entry name" value="Disease_R_plants"/>
</dbReference>
<dbReference type="OMA" id="CAIGEKR"/>
<keyword evidence="5" id="KW-0611">Plant defense</keyword>
<dbReference type="AlphaFoldDB" id="A0A4U6VXA6"/>
<dbReference type="Gene3D" id="3.40.50.300">
    <property type="entry name" value="P-loop containing nucleotide triphosphate hydrolases"/>
    <property type="match status" value="1"/>
</dbReference>
<dbReference type="InterPro" id="IPR041118">
    <property type="entry name" value="Rx_N"/>
</dbReference>
<keyword evidence="6" id="KW-0175">Coiled coil</keyword>
<reference evidence="11" key="1">
    <citation type="submission" date="2019-03" db="EMBL/GenBank/DDBJ databases">
        <title>WGS assembly of Setaria viridis.</title>
        <authorList>
            <person name="Huang P."/>
            <person name="Jenkins J."/>
            <person name="Grimwood J."/>
            <person name="Barry K."/>
            <person name="Healey A."/>
            <person name="Mamidi S."/>
            <person name="Sreedasyam A."/>
            <person name="Shu S."/>
            <person name="Feldman M."/>
            <person name="Wu J."/>
            <person name="Yu Y."/>
            <person name="Chen C."/>
            <person name="Johnson J."/>
            <person name="Rokhsar D."/>
            <person name="Baxter I."/>
            <person name="Schmutz J."/>
            <person name="Brutnell T."/>
            <person name="Kellogg E."/>
        </authorList>
    </citation>
    <scope>NUCLEOTIDE SEQUENCE [LARGE SCALE GENOMIC DNA]</scope>
</reference>
<evidence type="ECO:0000313" key="12">
    <source>
        <dbReference type="Proteomes" id="UP000298652"/>
    </source>
</evidence>
<dbReference type="PANTHER" id="PTHR23155">
    <property type="entry name" value="DISEASE RESISTANCE PROTEIN RP"/>
    <property type="match status" value="1"/>
</dbReference>
<proteinExistence type="inferred from homology"/>
<dbReference type="Pfam" id="PF00931">
    <property type="entry name" value="NB-ARC"/>
    <property type="match status" value="1"/>
</dbReference>
<evidence type="ECO:0000256" key="5">
    <source>
        <dbReference type="ARBA" id="ARBA00022821"/>
    </source>
</evidence>
<dbReference type="SUPFAM" id="SSF52540">
    <property type="entry name" value="P-loop containing nucleoside triphosphate hydrolases"/>
    <property type="match status" value="1"/>
</dbReference>
<keyword evidence="3" id="KW-0677">Repeat</keyword>
<evidence type="ECO:0000256" key="2">
    <source>
        <dbReference type="ARBA" id="ARBA00022614"/>
    </source>
</evidence>
<dbReference type="InterPro" id="IPR032675">
    <property type="entry name" value="LRR_dom_sf"/>
</dbReference>
<dbReference type="Gene3D" id="3.80.10.10">
    <property type="entry name" value="Ribonuclease Inhibitor"/>
    <property type="match status" value="1"/>
</dbReference>
<evidence type="ECO:0000256" key="6">
    <source>
        <dbReference type="ARBA" id="ARBA00023054"/>
    </source>
</evidence>
<keyword evidence="2" id="KW-0433">Leucine-rich repeat</keyword>
<dbReference type="Gene3D" id="1.10.10.10">
    <property type="entry name" value="Winged helix-like DNA-binding domain superfamily/Winged helix DNA-binding domain"/>
    <property type="match status" value="1"/>
</dbReference>
<evidence type="ECO:0000259" key="7">
    <source>
        <dbReference type="Pfam" id="PF00931"/>
    </source>
</evidence>
<dbReference type="InterPro" id="IPR027417">
    <property type="entry name" value="P-loop_NTPase"/>
</dbReference>
<dbReference type="EMBL" id="CM016553">
    <property type="protein sequence ID" value="TKW32649.1"/>
    <property type="molecule type" value="Genomic_DNA"/>
</dbReference>
<dbReference type="InterPro" id="IPR058922">
    <property type="entry name" value="WHD_DRP"/>
</dbReference>
<dbReference type="Gramene" id="TKW32649">
    <property type="protein sequence ID" value="TKW32649"/>
    <property type="gene ID" value="SEVIR_2G181500v2"/>
</dbReference>
<evidence type="ECO:0000259" key="9">
    <source>
        <dbReference type="Pfam" id="PF23559"/>
    </source>
</evidence>
<dbReference type="InterPro" id="IPR055414">
    <property type="entry name" value="LRR_R13L4/SHOC2-like"/>
</dbReference>
<dbReference type="Proteomes" id="UP000298652">
    <property type="component" value="Chromosome 2"/>
</dbReference>
<dbReference type="PANTHER" id="PTHR23155:SF983">
    <property type="entry name" value="NB-ARC DOMAIN CONTAINING PROTEIN, EXPRESSED"/>
    <property type="match status" value="1"/>
</dbReference>
<evidence type="ECO:0000259" key="10">
    <source>
        <dbReference type="Pfam" id="PF23598"/>
    </source>
</evidence>
<feature type="domain" description="Disease resistance R13L4/SHOC-2-like LRR" evidence="10">
    <location>
        <begin position="559"/>
        <end position="924"/>
    </location>
</feature>
<dbReference type="CDD" id="cd14798">
    <property type="entry name" value="RX-CC_like"/>
    <property type="match status" value="1"/>
</dbReference>
<dbReference type="Pfam" id="PF23559">
    <property type="entry name" value="WHD_DRP"/>
    <property type="match status" value="1"/>
</dbReference>
<evidence type="ECO:0000313" key="11">
    <source>
        <dbReference type="EMBL" id="TKW32649.1"/>
    </source>
</evidence>
<dbReference type="GO" id="GO:0098542">
    <property type="term" value="P:defense response to other organism"/>
    <property type="evidence" value="ECO:0007669"/>
    <property type="project" value="TreeGrafter"/>
</dbReference>
<dbReference type="InterPro" id="IPR038005">
    <property type="entry name" value="RX-like_CC"/>
</dbReference>
<comment type="similarity">
    <text evidence="1">Belongs to the disease resistance NB-LRR family.</text>
</comment>
<evidence type="ECO:0000256" key="3">
    <source>
        <dbReference type="ARBA" id="ARBA00022737"/>
    </source>
</evidence>
<sequence>MESAAVSAFLKPVMGRLFSLLEEEYSKHRGLAQETQSIQQDLRMIAAAMDDQLRGMGRHERTAIARLYSEEILDLAHDIEDCVDRFMHRLRCRQRCSNGGAASSFVHRVAHELKKVQSRSSFADEIHKLKRRLKEVHQRVVDAVPVVCGGQPNGLSSMVASTEPCHRVTRNLVGIEKPMEEVQLLLDEVDGEPQQLRVISIVGFGGLGKTTLARAVYDNPHTKEKFDCGAWVSATGSSLETTGRPIRDVLRDIHQQVVPKDTMDVDNNNLEASLKEYLNDKRYLIVIDNVQMDEWRTITSAFEDNSTSSRIILTTNIQSVANMYSHGNGYVYHMDTLGEEDSKKIAFPGIRSPELEHGSAALLGKCGGLPLALVCVSNYLKSSTEPTGELCAKLCRNLGSHLKEKHGHDNFSDLRKVILDNYDSFSGYALTRFLYLGIFPNNHPLKRKVITRRWLAEGYARSESPRPEQDIADEHFNKLMDWNIIRPIDTRNNSQVKTFKTHGIMHEFLLQKSLSQRFIMTLSPEHQRMGTNANNARHLSFHDGKLTECVASDEDLSRVRSLTVLGDAGGAISYVLKCKLIRVLDLEECNDLEELELKHICKLWHLKYLSLGPTIHELPRCIDGLHCLETLDLRATKIKSLPIEAIQLPHLTHLFGKIMLDNDDLKNDNKVSKLKKFLSGKKSNLQTLAGFVTDNSKGFLEFIAYMNKLRKVKIWCTCAASSSSYISDLSKAIQKFIKVPIDRDNGCSLSLDSCESSEHFLSSLNLEPCSDGSKYDLRSLKLHGKLLRLPPFVIHLSGLTDLCISSSTLTLALLSALATLEKLLYLKLIAEQLEDFQIKPGAFPSLRRLCFVVQSLTSALPRFEQGALPNLVSLQLLCRGLVGLSGINIRQFKHLKEITLNTEANAQTRQDWEHAAINHPNRPRVLLGKMKNLMENEELGHTATREKRKRCLAQPCLDDGLDSSLKKMKLSESFSSAQVIVHPVMGTATMASSSIPIHRHPDESGIWVQNPGHP</sequence>
<gene>
    <name evidence="11" type="ORF">SEVIR_2G181500v2</name>
</gene>
<dbReference type="Gene3D" id="1.20.5.4130">
    <property type="match status" value="1"/>
</dbReference>
<organism evidence="11 12">
    <name type="scientific">Setaria viridis</name>
    <name type="common">Green bristlegrass</name>
    <name type="synonym">Setaria italica subsp. viridis</name>
    <dbReference type="NCBI Taxonomy" id="4556"/>
    <lineage>
        <taxon>Eukaryota</taxon>
        <taxon>Viridiplantae</taxon>
        <taxon>Streptophyta</taxon>
        <taxon>Embryophyta</taxon>
        <taxon>Tracheophyta</taxon>
        <taxon>Spermatophyta</taxon>
        <taxon>Magnoliopsida</taxon>
        <taxon>Liliopsida</taxon>
        <taxon>Poales</taxon>
        <taxon>Poaceae</taxon>
        <taxon>PACMAD clade</taxon>
        <taxon>Panicoideae</taxon>
        <taxon>Panicodae</taxon>
        <taxon>Paniceae</taxon>
        <taxon>Cenchrinae</taxon>
        <taxon>Setaria</taxon>
    </lineage>
</organism>
<accession>A0A4U6VXA6</accession>
<name>A0A4U6VXA6_SETVI</name>